<name>A0AAV9S411_9TELE</name>
<gene>
    <name evidence="2" type="primary">EXOC6B_3</name>
    <name evidence="2" type="ORF">CRENBAI_017357</name>
</gene>
<sequence length="130" mass="14918">MWFCAPSLCAPPPFLSSLAHIWFLSLDLCVFGVKWSSLGLPAHTQTEVAYGLLDLFTQWDWSTYLADYGRPTCKYLRVNPHTALTLLEKMKETSKKNVVLAQFKKADRDRQKLIDTVIKQLRNLIAQHHA</sequence>
<dbReference type="GO" id="GO:0016020">
    <property type="term" value="C:membrane"/>
    <property type="evidence" value="ECO:0007669"/>
    <property type="project" value="TreeGrafter"/>
</dbReference>
<dbReference type="EMBL" id="JAHHUM010000905">
    <property type="protein sequence ID" value="KAK5616103.1"/>
    <property type="molecule type" value="Genomic_DNA"/>
</dbReference>
<dbReference type="PANTHER" id="PTHR12702:SF3">
    <property type="entry name" value="EXOCYST COMPLEX COMPONENT 6B"/>
    <property type="match status" value="1"/>
</dbReference>
<comment type="caution">
    <text evidence="2">The sequence shown here is derived from an EMBL/GenBank/DDBJ whole genome shotgun (WGS) entry which is preliminary data.</text>
</comment>
<evidence type="ECO:0000313" key="3">
    <source>
        <dbReference type="Proteomes" id="UP001311232"/>
    </source>
</evidence>
<keyword evidence="3" id="KW-1185">Reference proteome</keyword>
<dbReference type="GO" id="GO:0006893">
    <property type="term" value="P:Golgi to plasma membrane transport"/>
    <property type="evidence" value="ECO:0007669"/>
    <property type="project" value="TreeGrafter"/>
</dbReference>
<dbReference type="GO" id="GO:0006886">
    <property type="term" value="P:intracellular protein transport"/>
    <property type="evidence" value="ECO:0007669"/>
    <property type="project" value="InterPro"/>
</dbReference>
<dbReference type="PANTHER" id="PTHR12702">
    <property type="entry name" value="SEC15"/>
    <property type="match status" value="1"/>
</dbReference>
<feature type="signal peptide" evidence="1">
    <location>
        <begin position="1"/>
        <end position="32"/>
    </location>
</feature>
<protein>
    <submittedName>
        <fullName evidence="2">Exocyst complex component 6B</fullName>
    </submittedName>
</protein>
<reference evidence="2 3" key="1">
    <citation type="submission" date="2021-06" db="EMBL/GenBank/DDBJ databases">
        <authorList>
            <person name="Palmer J.M."/>
        </authorList>
    </citation>
    <scope>NUCLEOTIDE SEQUENCE [LARGE SCALE GENOMIC DNA]</scope>
    <source>
        <strain evidence="2 3">MEX-2019</strain>
        <tissue evidence="2">Muscle</tissue>
    </source>
</reference>
<dbReference type="GO" id="GO:0000145">
    <property type="term" value="C:exocyst"/>
    <property type="evidence" value="ECO:0007669"/>
    <property type="project" value="TreeGrafter"/>
</dbReference>
<dbReference type="Proteomes" id="UP001311232">
    <property type="component" value="Unassembled WGS sequence"/>
</dbReference>
<evidence type="ECO:0000256" key="1">
    <source>
        <dbReference type="SAM" id="SignalP"/>
    </source>
</evidence>
<accession>A0AAV9S411</accession>
<dbReference type="InterPro" id="IPR007225">
    <property type="entry name" value="EXOC6/Sec15"/>
</dbReference>
<dbReference type="AlphaFoldDB" id="A0AAV9S411"/>
<keyword evidence="1" id="KW-0732">Signal</keyword>
<evidence type="ECO:0000313" key="2">
    <source>
        <dbReference type="EMBL" id="KAK5616103.1"/>
    </source>
</evidence>
<dbReference type="GO" id="GO:0090522">
    <property type="term" value="P:vesicle tethering involved in exocytosis"/>
    <property type="evidence" value="ECO:0007669"/>
    <property type="project" value="InterPro"/>
</dbReference>
<organism evidence="2 3">
    <name type="scientific">Crenichthys baileyi</name>
    <name type="common">White River springfish</name>
    <dbReference type="NCBI Taxonomy" id="28760"/>
    <lineage>
        <taxon>Eukaryota</taxon>
        <taxon>Metazoa</taxon>
        <taxon>Chordata</taxon>
        <taxon>Craniata</taxon>
        <taxon>Vertebrata</taxon>
        <taxon>Euteleostomi</taxon>
        <taxon>Actinopterygii</taxon>
        <taxon>Neopterygii</taxon>
        <taxon>Teleostei</taxon>
        <taxon>Neoteleostei</taxon>
        <taxon>Acanthomorphata</taxon>
        <taxon>Ovalentaria</taxon>
        <taxon>Atherinomorphae</taxon>
        <taxon>Cyprinodontiformes</taxon>
        <taxon>Goodeidae</taxon>
        <taxon>Crenichthys</taxon>
    </lineage>
</organism>
<proteinExistence type="predicted"/>
<feature type="chain" id="PRO_5043698680" evidence="1">
    <location>
        <begin position="33"/>
        <end position="130"/>
    </location>
</feature>